<organism evidence="4 5">
    <name type="scientific">Tegillarca granosa</name>
    <name type="common">Malaysian cockle</name>
    <name type="synonym">Anadara granosa</name>
    <dbReference type="NCBI Taxonomy" id="220873"/>
    <lineage>
        <taxon>Eukaryota</taxon>
        <taxon>Metazoa</taxon>
        <taxon>Spiralia</taxon>
        <taxon>Lophotrochozoa</taxon>
        <taxon>Mollusca</taxon>
        <taxon>Bivalvia</taxon>
        <taxon>Autobranchia</taxon>
        <taxon>Pteriomorphia</taxon>
        <taxon>Arcoida</taxon>
        <taxon>Arcoidea</taxon>
        <taxon>Arcidae</taxon>
        <taxon>Tegillarca</taxon>
    </lineage>
</organism>
<accession>A0ABQ9FYM0</accession>
<dbReference type="PROSITE" id="PS51717">
    <property type="entry name" value="G_VLIG"/>
    <property type="match status" value="1"/>
</dbReference>
<keyword evidence="2" id="KW-0175">Coiled coil</keyword>
<sequence>MKAITIWTRNRKGQRFELFITNYIADATKLMLDGLQKSKLKEEKVFANIMIMRLHFNLESCVFEIPITKAKLEEFISSVEDKYNFFSCQMDINRQQYIIQEAIDTVCNFTSTRNREKNFNILLQPLMNEFDKSIASVFSFYTTSGAIDFDAFSQGLQQLHNKKDNQMKDIDLTNLAKSLNLQKELDREDINLNSDQELQDVNCDILRTFGLERYFPSKIEVQQVMKIDKEFSIENISDIPWIVLKKLIMLDHRGRDEVLSTYRNKSLNEGPTFSGDLDELVGDVVGNTIPDYNPLDVFVAIFCCCSNMLKQILVEKMFLCQLGIPFLYKPLLSENFQFSLWPIRDLQSEGEYCPLVSTVTRVISFVRFNRPFYSKSELLSNVLSNGGYKNTFHHHNCFLGGTKKQLADGLVEASWYMSSNRDKEIVTKNVTCLNLRGNALEHQKQLLFLKEISDAIFILMNIKDICDPSCKEKILQLYTSNAMVVLTLYHNSEDGDYQSLLKSFRDEIEIQKYKERTKVVMISLNGKCTAEATLKQQIKTHIKSCVDRFPGKRLTELVGVAKSLNINIDENRKDILLGKKMAAEIISSMEPDLDNEKIRELHFPLQGSLWKKLSKCIKKLSKVKVKKSSGSRERLLEEISKIRMAQLQQCQNLSPVIQRFIGTLVAYQDQRDILSYFIKWLSILLKERTLNHATTENSPHSQMSLIGIEHFIRETGLIYEAVLTLSEDLSNEIVQLCDRLPTIVAKLILNGQAVEVMDGDNSNIALGWMKAIYSSIAQLTNNARILIVSVTGVQSAGKSTLVNAMFGLRFNVSSGRCTKGVYMEMIPVETKQCSNGFEYVIVLDCEGLRSQETSATTYDNDNRLATFIIGMSDICLINIKGENYAEMGDVLQVVVHAFFRLKSANKSLKLHQSCLFIHQNVSSEDADEQNKSSKTTFIETLDKITQIAAEQDGYLETTEFSKMIDFDHQKHCWYFKDFWHVNPPMAAVNYAYSENVNAVRQYMHSELIKNRRYFTITDLTEHMEDLWNGILTDDFIFSFRSSIQIKAYSVLESNFNEIKWNLEKYLFDLIQKEANEKIRWHSTVEKNRANIEETRNGLHRKIKELTRQSKGLLEEFIEGSDEFREIFLTWKPSKMSTLSKLGDQFLEKADLQLNEKQKQMKLDIKKREMKNKLNDQVKSTAKAFYESNPKPTDQELDTGFEDNWTDILQQWAHEKLGCSPQIEDQIKEKLFSHFTGKELILENETKKHSWKKSETFTKLEGSITVEDIEKVHINIKHQLIPWRKLKSRSQCNLETVDLTEKILRRVDAYLEDLDHIDAKYDDSQINELLRFVDDEIQNHNKKYAEQRKFTILSLYKVKLCVHICRFAVHKFQSMNDKYEEKHNTLAWCISQKPTAEKLFKFIVQRESEEQFAASALCDLIENALFREVIKKLRQRMEMHVCKQFENSKSILIKEIMFHLLKKHPGLREVFERSIFIFSELDHFIYEDNAVRRKGKSALNFFSNCFRNCSRKYFCD</sequence>
<evidence type="ECO:0000259" key="3">
    <source>
        <dbReference type="PROSITE" id="PS51717"/>
    </source>
</evidence>
<dbReference type="Proteomes" id="UP001217089">
    <property type="component" value="Unassembled WGS sequence"/>
</dbReference>
<dbReference type="InterPro" id="IPR030383">
    <property type="entry name" value="G_VLIG_dom"/>
</dbReference>
<evidence type="ECO:0000313" key="4">
    <source>
        <dbReference type="EMBL" id="KAJ8322342.1"/>
    </source>
</evidence>
<dbReference type="PANTHER" id="PTHR14819:SF25">
    <property type="entry name" value="CHROMOSOME UNDETERMINED SCAFFOLD_52, WHOLE GENOME SHOTGUN SEQUENCE"/>
    <property type="match status" value="1"/>
</dbReference>
<name>A0ABQ9FYM0_TEGGR</name>
<dbReference type="Pfam" id="PF25496">
    <property type="entry name" value="URGCP"/>
    <property type="match status" value="1"/>
</dbReference>
<keyword evidence="5" id="KW-1185">Reference proteome</keyword>
<gene>
    <name evidence="4" type="ORF">KUTeg_000813</name>
</gene>
<evidence type="ECO:0000313" key="5">
    <source>
        <dbReference type="Proteomes" id="UP001217089"/>
    </source>
</evidence>
<comment type="similarity">
    <text evidence="1">Belongs to the TRAFAC class dynamin-like GTPase superfamily. Very large inducible GTPase (VLIG) family.</text>
</comment>
<comment type="caution">
    <text evidence="4">The sequence shown here is derived from an EMBL/GenBank/DDBJ whole genome shotgun (WGS) entry which is preliminary data.</text>
</comment>
<proteinExistence type="inferred from homology"/>
<dbReference type="InterPro" id="IPR057365">
    <property type="entry name" value="URGCP"/>
</dbReference>
<protein>
    <recommendedName>
        <fullName evidence="3">VLIG-type G domain-containing protein</fullName>
    </recommendedName>
</protein>
<dbReference type="EMBL" id="JARBDR010000018">
    <property type="protein sequence ID" value="KAJ8322342.1"/>
    <property type="molecule type" value="Genomic_DNA"/>
</dbReference>
<dbReference type="InterPro" id="IPR027417">
    <property type="entry name" value="P-loop_NTPase"/>
</dbReference>
<dbReference type="PANTHER" id="PTHR14819">
    <property type="entry name" value="GTP-BINDING"/>
    <property type="match status" value="1"/>
</dbReference>
<dbReference type="Pfam" id="PF25683">
    <property type="entry name" value="URGCP_GTPase"/>
    <property type="match status" value="1"/>
</dbReference>
<dbReference type="Gene3D" id="3.40.50.300">
    <property type="entry name" value="P-loop containing nucleotide triphosphate hydrolases"/>
    <property type="match status" value="1"/>
</dbReference>
<evidence type="ECO:0000256" key="2">
    <source>
        <dbReference type="SAM" id="Coils"/>
    </source>
</evidence>
<feature type="coiled-coil region" evidence="2">
    <location>
        <begin position="1088"/>
        <end position="1115"/>
    </location>
</feature>
<dbReference type="SUPFAM" id="SSF52540">
    <property type="entry name" value="P-loop containing nucleoside triphosphate hydrolases"/>
    <property type="match status" value="1"/>
</dbReference>
<reference evidence="4 5" key="1">
    <citation type="submission" date="2022-12" db="EMBL/GenBank/DDBJ databases">
        <title>Chromosome-level genome of Tegillarca granosa.</title>
        <authorList>
            <person name="Kim J."/>
        </authorList>
    </citation>
    <scope>NUCLEOTIDE SEQUENCE [LARGE SCALE GENOMIC DNA]</scope>
    <source>
        <strain evidence="4">Teg-2019</strain>
        <tissue evidence="4">Adductor muscle</tissue>
    </source>
</reference>
<feature type="domain" description="VLIG-type G" evidence="3">
    <location>
        <begin position="782"/>
        <end position="1027"/>
    </location>
</feature>
<evidence type="ECO:0000256" key="1">
    <source>
        <dbReference type="ARBA" id="ARBA00006828"/>
    </source>
</evidence>
<dbReference type="InterPro" id="IPR052986">
    <property type="entry name" value="VLIG_GTPase"/>
</dbReference>